<dbReference type="EMBL" id="RIBP01000001">
    <property type="protein sequence ID" value="TRZ39791.1"/>
    <property type="molecule type" value="Genomic_DNA"/>
</dbReference>
<dbReference type="CDD" id="cd03262">
    <property type="entry name" value="ABC_HisP_GlnQ"/>
    <property type="match status" value="1"/>
</dbReference>
<reference evidence="9" key="1">
    <citation type="submission" date="2018-10" db="EMBL/GenBank/DDBJ databases">
        <title>FDA dAtabase for Regulatory Grade micrObial Sequences (FDA-ARGOS): Supporting development and validation of Infectious Disease Dx tests.</title>
        <authorList>
            <person name="Minogue T."/>
            <person name="Wolcott M."/>
            <person name="Wasieloski L."/>
            <person name="Aguilar W."/>
            <person name="Moore D."/>
            <person name="Tallon L."/>
            <person name="Sadzewicz L."/>
            <person name="Sengamalay N."/>
            <person name="Ott S."/>
            <person name="Godinez A."/>
            <person name="Nagaraj S."/>
            <person name="Vavikolanu K."/>
            <person name="Vyas G."/>
            <person name="Nadendla S."/>
            <person name="George J."/>
            <person name="Sichtig H."/>
        </authorList>
    </citation>
    <scope>NUCLEOTIDE SEQUENCE [LARGE SCALE GENOMIC DNA]</scope>
    <source>
        <strain evidence="9">FDAARGOS_343</strain>
    </source>
</reference>
<evidence type="ECO:0000256" key="4">
    <source>
        <dbReference type="ARBA" id="ARBA00022741"/>
    </source>
</evidence>
<accession>A0A553SS50</accession>
<comment type="subcellular location">
    <subcellularLocation>
        <location evidence="1">Cell membrane</location>
        <topology evidence="1">Peripheral membrane protein</topology>
    </subcellularLocation>
</comment>
<evidence type="ECO:0000256" key="3">
    <source>
        <dbReference type="ARBA" id="ARBA00022475"/>
    </source>
</evidence>
<evidence type="ECO:0000313" key="9">
    <source>
        <dbReference type="Proteomes" id="UP000319837"/>
    </source>
</evidence>
<dbReference type="PANTHER" id="PTHR43166:SF35">
    <property type="entry name" value="L-CYSTINE IMPORT ATP-BINDING PROTEIN TCYN"/>
    <property type="match status" value="1"/>
</dbReference>
<dbReference type="InterPro" id="IPR003439">
    <property type="entry name" value="ABC_transporter-like_ATP-bd"/>
</dbReference>
<sequence length="255" mass="28631">MKILEIKDLKKSFQDNTVLNNIDLTIHKGEVVSIIGPSGSGKSTLLRCINFLEVPDSGELFLHNQKVSYQSNKVGKLSLSSRKKLSNYRSNVGMVFQHFNLWTHKSVLENIIEGPIKVQKVKRSTAIEEAKLLLQKVGLLDKINHHPSELSGGQQQRIAIARALAMKPSVMLFDEATSALDPELVGEVLKIMQELAEGGMTMIVVTHEMKFAERVSDRVIFMDKGRIVKDGKPEEVFYSKDQPRLVSFLENIYAV</sequence>
<proteinExistence type="predicted"/>
<keyword evidence="5 8" id="KW-0067">ATP-binding</keyword>
<organism evidence="8 9">
    <name type="scientific">Niallia circulans</name>
    <name type="common">Bacillus circulans</name>
    <dbReference type="NCBI Taxonomy" id="1397"/>
    <lineage>
        <taxon>Bacteria</taxon>
        <taxon>Bacillati</taxon>
        <taxon>Bacillota</taxon>
        <taxon>Bacilli</taxon>
        <taxon>Bacillales</taxon>
        <taxon>Bacillaceae</taxon>
        <taxon>Niallia</taxon>
    </lineage>
</organism>
<evidence type="ECO:0000256" key="6">
    <source>
        <dbReference type="ARBA" id="ARBA00023136"/>
    </source>
</evidence>
<keyword evidence="3" id="KW-1003">Cell membrane</keyword>
<dbReference type="PROSITE" id="PS00211">
    <property type="entry name" value="ABC_TRANSPORTER_1"/>
    <property type="match status" value="1"/>
</dbReference>
<evidence type="ECO:0000313" key="8">
    <source>
        <dbReference type="EMBL" id="TRZ39791.1"/>
    </source>
</evidence>
<dbReference type="Gene3D" id="3.40.50.300">
    <property type="entry name" value="P-loop containing nucleotide triphosphate hydrolases"/>
    <property type="match status" value="1"/>
</dbReference>
<evidence type="ECO:0000259" key="7">
    <source>
        <dbReference type="PROSITE" id="PS50893"/>
    </source>
</evidence>
<keyword evidence="4" id="KW-0547">Nucleotide-binding</keyword>
<comment type="caution">
    <text evidence="8">The sequence shown here is derived from an EMBL/GenBank/DDBJ whole genome shotgun (WGS) entry which is preliminary data.</text>
</comment>
<dbReference type="InterPro" id="IPR050086">
    <property type="entry name" value="MetN_ABC_transporter-like"/>
</dbReference>
<dbReference type="GO" id="GO:0015424">
    <property type="term" value="F:ABC-type amino acid transporter activity"/>
    <property type="evidence" value="ECO:0007669"/>
    <property type="project" value="InterPro"/>
</dbReference>
<dbReference type="SMART" id="SM00382">
    <property type="entry name" value="AAA"/>
    <property type="match status" value="1"/>
</dbReference>
<dbReference type="SUPFAM" id="SSF52540">
    <property type="entry name" value="P-loop containing nucleoside triphosphate hydrolases"/>
    <property type="match status" value="1"/>
</dbReference>
<dbReference type="InterPro" id="IPR027417">
    <property type="entry name" value="P-loop_NTPase"/>
</dbReference>
<protein>
    <submittedName>
        <fullName evidence="8">Amino acid ABC transporter ATP-binding protein</fullName>
    </submittedName>
</protein>
<name>A0A553SS50_NIACI</name>
<dbReference type="InterPro" id="IPR003593">
    <property type="entry name" value="AAA+_ATPase"/>
</dbReference>
<dbReference type="GO" id="GO:0005524">
    <property type="term" value="F:ATP binding"/>
    <property type="evidence" value="ECO:0007669"/>
    <property type="project" value="UniProtKB-KW"/>
</dbReference>
<dbReference type="GO" id="GO:0016887">
    <property type="term" value="F:ATP hydrolysis activity"/>
    <property type="evidence" value="ECO:0007669"/>
    <property type="project" value="InterPro"/>
</dbReference>
<evidence type="ECO:0000256" key="1">
    <source>
        <dbReference type="ARBA" id="ARBA00004202"/>
    </source>
</evidence>
<dbReference type="InterPro" id="IPR017871">
    <property type="entry name" value="ABC_transporter-like_CS"/>
</dbReference>
<keyword evidence="6" id="KW-0472">Membrane</keyword>
<feature type="domain" description="ABC transporter" evidence="7">
    <location>
        <begin position="4"/>
        <end position="249"/>
    </location>
</feature>
<dbReference type="InterPro" id="IPR030679">
    <property type="entry name" value="ABC_ATPase_HisP-typ"/>
</dbReference>
<keyword evidence="2" id="KW-0813">Transport</keyword>
<dbReference type="GO" id="GO:0005886">
    <property type="term" value="C:plasma membrane"/>
    <property type="evidence" value="ECO:0007669"/>
    <property type="project" value="UniProtKB-SubCell"/>
</dbReference>
<gene>
    <name evidence="8" type="ORF">CEQ21_02265</name>
</gene>
<dbReference type="AlphaFoldDB" id="A0A553SS50"/>
<dbReference type="PANTHER" id="PTHR43166">
    <property type="entry name" value="AMINO ACID IMPORT ATP-BINDING PROTEIN"/>
    <property type="match status" value="1"/>
</dbReference>
<dbReference type="Proteomes" id="UP000319837">
    <property type="component" value="Unassembled WGS sequence"/>
</dbReference>
<dbReference type="FunFam" id="3.40.50.300:FF:000020">
    <property type="entry name" value="Amino acid ABC transporter ATP-binding component"/>
    <property type="match status" value="1"/>
</dbReference>
<dbReference type="PROSITE" id="PS50893">
    <property type="entry name" value="ABC_TRANSPORTER_2"/>
    <property type="match status" value="1"/>
</dbReference>
<dbReference type="Pfam" id="PF00005">
    <property type="entry name" value="ABC_tran"/>
    <property type="match status" value="1"/>
</dbReference>
<dbReference type="PIRSF" id="PIRSF039085">
    <property type="entry name" value="ABC_ATPase_HisP"/>
    <property type="match status" value="1"/>
</dbReference>
<evidence type="ECO:0000256" key="2">
    <source>
        <dbReference type="ARBA" id="ARBA00022448"/>
    </source>
</evidence>
<evidence type="ECO:0000256" key="5">
    <source>
        <dbReference type="ARBA" id="ARBA00022840"/>
    </source>
</evidence>